<keyword evidence="2" id="KW-1185">Reference proteome</keyword>
<dbReference type="EMBL" id="KI963970">
    <property type="protein sequence ID" value="EUC46172.1"/>
    <property type="molecule type" value="Genomic_DNA"/>
</dbReference>
<evidence type="ECO:0000313" key="2">
    <source>
        <dbReference type="Proteomes" id="UP000054032"/>
    </source>
</evidence>
<dbReference type="Proteomes" id="UP000054032">
    <property type="component" value="Unassembled WGS sequence"/>
</dbReference>
<protein>
    <submittedName>
        <fullName evidence="1">Uncharacterized protein</fullName>
    </submittedName>
</protein>
<accession>W6Z372</accession>
<dbReference type="KEGG" id="bor:COCMIDRAFT_25720"/>
<dbReference type="RefSeq" id="XP_007687277.1">
    <property type="nucleotide sequence ID" value="XM_007689087.1"/>
</dbReference>
<organism evidence="1 2">
    <name type="scientific">Bipolaris oryzae ATCC 44560</name>
    <dbReference type="NCBI Taxonomy" id="930090"/>
    <lineage>
        <taxon>Eukaryota</taxon>
        <taxon>Fungi</taxon>
        <taxon>Dikarya</taxon>
        <taxon>Ascomycota</taxon>
        <taxon>Pezizomycotina</taxon>
        <taxon>Dothideomycetes</taxon>
        <taxon>Pleosporomycetidae</taxon>
        <taxon>Pleosporales</taxon>
        <taxon>Pleosporineae</taxon>
        <taxon>Pleosporaceae</taxon>
        <taxon>Bipolaris</taxon>
    </lineage>
</organism>
<sequence length="147" mass="16382">MASRDNTPTGCPVQAMAGPCCSGRPLTMAPCPLHSNATTYIHATVYTVHTRPMYTYAQHAHAPVPRGRTRGTVNERRRRCSYPAMYYVCMDACSHAAVNDVYTIHPFRVHAIPGPEKTLSSPLLPIATSEHRQLPFRDHTDTQQHAR</sequence>
<dbReference type="AlphaFoldDB" id="W6Z372"/>
<gene>
    <name evidence="1" type="ORF">COCMIDRAFT_25720</name>
</gene>
<name>W6Z372_COCMI</name>
<proteinExistence type="predicted"/>
<evidence type="ECO:0000313" key="1">
    <source>
        <dbReference type="EMBL" id="EUC46172.1"/>
    </source>
</evidence>
<dbReference type="GeneID" id="19120810"/>
<reference evidence="1 2" key="1">
    <citation type="journal article" date="2013" name="PLoS Genet.">
        <title>Comparative genome structure, secondary metabolite, and effector coding capacity across Cochliobolus pathogens.</title>
        <authorList>
            <person name="Condon B.J."/>
            <person name="Leng Y."/>
            <person name="Wu D."/>
            <person name="Bushley K.E."/>
            <person name="Ohm R.A."/>
            <person name="Otillar R."/>
            <person name="Martin J."/>
            <person name="Schackwitz W."/>
            <person name="Grimwood J."/>
            <person name="MohdZainudin N."/>
            <person name="Xue C."/>
            <person name="Wang R."/>
            <person name="Manning V.A."/>
            <person name="Dhillon B."/>
            <person name="Tu Z.J."/>
            <person name="Steffenson B.J."/>
            <person name="Salamov A."/>
            <person name="Sun H."/>
            <person name="Lowry S."/>
            <person name="LaButti K."/>
            <person name="Han J."/>
            <person name="Copeland A."/>
            <person name="Lindquist E."/>
            <person name="Barry K."/>
            <person name="Schmutz J."/>
            <person name="Baker S.E."/>
            <person name="Ciuffetti L.M."/>
            <person name="Grigoriev I.V."/>
            <person name="Zhong S."/>
            <person name="Turgeon B.G."/>
        </authorList>
    </citation>
    <scope>NUCLEOTIDE SEQUENCE [LARGE SCALE GENOMIC DNA]</scope>
    <source>
        <strain evidence="1 2">ATCC 44560</strain>
    </source>
</reference>
<dbReference type="HOGENOM" id="CLU_1767738_0_0_1"/>